<proteinExistence type="predicted"/>
<evidence type="ECO:0008006" key="3">
    <source>
        <dbReference type="Google" id="ProtNLM"/>
    </source>
</evidence>
<accession>Q3SHS7</accession>
<dbReference type="Proteomes" id="UP000008291">
    <property type="component" value="Chromosome"/>
</dbReference>
<dbReference type="eggNOG" id="COG0456">
    <property type="taxonomic scope" value="Bacteria"/>
</dbReference>
<protein>
    <recommendedName>
        <fullName evidence="3">PhnO</fullName>
    </recommendedName>
</protein>
<dbReference type="Pfam" id="PF12112">
    <property type="entry name" value="DUF3579"/>
    <property type="match status" value="1"/>
</dbReference>
<name>Q3SHS7_THIDA</name>
<evidence type="ECO:0000313" key="2">
    <source>
        <dbReference type="Proteomes" id="UP000008291"/>
    </source>
</evidence>
<sequence>MLKSSPSLHCPLPMDDASADAPFIIRGITTKGARFRPSDWAERLAGAFAVIDPNHRTNYSPYVQPKTLDGITCIVVDKKLKTTDTNAYRFLQNFARSNELVTENAD</sequence>
<dbReference type="InterPro" id="IPR021969">
    <property type="entry name" value="DUF3579"/>
</dbReference>
<dbReference type="HOGENOM" id="CLU_154671_1_0_4"/>
<dbReference type="Gene3D" id="3.30.70.2340">
    <property type="entry name" value="Uncharacterised protein PF12112 family, DUF3579"/>
    <property type="match status" value="1"/>
</dbReference>
<dbReference type="DNASU" id="3671518"/>
<reference evidence="1 2" key="1">
    <citation type="journal article" date="2006" name="J. Bacteriol.">
        <title>The genome sequence of the obligately chemolithoautotrophic, facultatively anaerobic bacterium Thiobacillus denitrificans.</title>
        <authorList>
            <person name="Beller H.R."/>
            <person name="Chain P.S."/>
            <person name="Letain T.E."/>
            <person name="Chakicherla A."/>
            <person name="Larimer F.W."/>
            <person name="Richardson P.M."/>
            <person name="Coleman M.A."/>
            <person name="Wood A.P."/>
            <person name="Kelly D.P."/>
        </authorList>
    </citation>
    <scope>NUCLEOTIDE SEQUENCE [LARGE SCALE GENOMIC DNA]</scope>
    <source>
        <strain evidence="1 2">ATCC 25259</strain>
    </source>
</reference>
<keyword evidence="2" id="KW-1185">Reference proteome</keyword>
<dbReference type="KEGG" id="tbd:Tbd_1853"/>
<organism evidence="1 2">
    <name type="scientific">Thiobacillus denitrificans (strain ATCC 25259 / T1)</name>
    <dbReference type="NCBI Taxonomy" id="292415"/>
    <lineage>
        <taxon>Bacteria</taxon>
        <taxon>Pseudomonadati</taxon>
        <taxon>Pseudomonadota</taxon>
        <taxon>Betaproteobacteria</taxon>
        <taxon>Nitrosomonadales</taxon>
        <taxon>Thiobacillaceae</taxon>
        <taxon>Thiobacillus</taxon>
    </lineage>
</organism>
<dbReference type="AlphaFoldDB" id="Q3SHS7"/>
<evidence type="ECO:0000313" key="1">
    <source>
        <dbReference type="EMBL" id="AAZ97806.1"/>
    </source>
</evidence>
<gene>
    <name evidence="1" type="ordered locus">Tbd_1853</name>
</gene>
<dbReference type="EMBL" id="CP000116">
    <property type="protein sequence ID" value="AAZ97806.1"/>
    <property type="molecule type" value="Genomic_DNA"/>
</dbReference>
<dbReference type="STRING" id="292415.Tbd_1853"/>